<evidence type="ECO:0000259" key="3">
    <source>
        <dbReference type="PROSITE" id="PS50404"/>
    </source>
</evidence>
<dbReference type="Gene3D" id="1.20.1050.10">
    <property type="match status" value="1"/>
</dbReference>
<dbReference type="InterPro" id="IPR040079">
    <property type="entry name" value="Glutathione_S-Trfase"/>
</dbReference>
<gene>
    <name evidence="5" type="ORF">OQ273_00470</name>
</gene>
<evidence type="ECO:0000256" key="2">
    <source>
        <dbReference type="ARBA" id="ARBA00022679"/>
    </source>
</evidence>
<accession>A0A9X3UDD9</accession>
<feature type="domain" description="GST C-terminal" evidence="4">
    <location>
        <begin position="87"/>
        <end position="215"/>
    </location>
</feature>
<evidence type="ECO:0000259" key="4">
    <source>
        <dbReference type="PROSITE" id="PS50405"/>
    </source>
</evidence>
<dbReference type="InterPro" id="IPR004046">
    <property type="entry name" value="GST_C"/>
</dbReference>
<dbReference type="EC" id="2.5.1.18" evidence="1"/>
<keyword evidence="2" id="KW-0808">Transferase</keyword>
<dbReference type="Proteomes" id="UP001151234">
    <property type="component" value="Unassembled WGS sequence"/>
</dbReference>
<reference evidence="5" key="1">
    <citation type="submission" date="2022-11" db="EMBL/GenBank/DDBJ databases">
        <title>Draft genome sequence of Hoeflea poritis E7-10 and Hoeflea prorocentri PM5-8, separated from scleractinian coral Porites lutea and marine dinoflagellate.</title>
        <authorList>
            <person name="Zhang G."/>
            <person name="Wei Q."/>
            <person name="Cai L."/>
        </authorList>
    </citation>
    <scope>NUCLEOTIDE SEQUENCE</scope>
    <source>
        <strain evidence="5">PM5-8</strain>
    </source>
</reference>
<evidence type="ECO:0000256" key="1">
    <source>
        <dbReference type="ARBA" id="ARBA00012452"/>
    </source>
</evidence>
<feature type="domain" description="GST N-terminal" evidence="3">
    <location>
        <begin position="3"/>
        <end position="82"/>
    </location>
</feature>
<dbReference type="Pfam" id="PF13417">
    <property type="entry name" value="GST_N_3"/>
    <property type="match status" value="1"/>
</dbReference>
<dbReference type="GO" id="GO:0005737">
    <property type="term" value="C:cytoplasm"/>
    <property type="evidence" value="ECO:0007669"/>
    <property type="project" value="TreeGrafter"/>
</dbReference>
<dbReference type="SUPFAM" id="SSF47616">
    <property type="entry name" value="GST C-terminal domain-like"/>
    <property type="match status" value="1"/>
</dbReference>
<dbReference type="Gene3D" id="3.40.30.10">
    <property type="entry name" value="Glutaredoxin"/>
    <property type="match status" value="1"/>
</dbReference>
<dbReference type="GO" id="GO:0043295">
    <property type="term" value="F:glutathione binding"/>
    <property type="evidence" value="ECO:0007669"/>
    <property type="project" value="TreeGrafter"/>
</dbReference>
<comment type="caution">
    <text evidence="5">The sequence shown here is derived from an EMBL/GenBank/DDBJ whole genome shotgun (WGS) entry which is preliminary data.</text>
</comment>
<dbReference type="SFLD" id="SFLDG00358">
    <property type="entry name" value="Main_(cytGST)"/>
    <property type="match status" value="1"/>
</dbReference>
<evidence type="ECO:0000313" key="5">
    <source>
        <dbReference type="EMBL" id="MDA5397032.1"/>
    </source>
</evidence>
<dbReference type="EMBL" id="JAPJZI010000001">
    <property type="protein sequence ID" value="MDA5397032.1"/>
    <property type="molecule type" value="Genomic_DNA"/>
</dbReference>
<dbReference type="SUPFAM" id="SSF52833">
    <property type="entry name" value="Thioredoxin-like"/>
    <property type="match status" value="1"/>
</dbReference>
<dbReference type="Pfam" id="PF00043">
    <property type="entry name" value="GST_C"/>
    <property type="match status" value="1"/>
</dbReference>
<dbReference type="InterPro" id="IPR004045">
    <property type="entry name" value="Glutathione_S-Trfase_N"/>
</dbReference>
<dbReference type="InterPro" id="IPR036282">
    <property type="entry name" value="Glutathione-S-Trfase_C_sf"/>
</dbReference>
<dbReference type="PROSITE" id="PS50405">
    <property type="entry name" value="GST_CTER"/>
    <property type="match status" value="1"/>
</dbReference>
<dbReference type="InterPro" id="IPR036249">
    <property type="entry name" value="Thioredoxin-like_sf"/>
</dbReference>
<dbReference type="PANTHER" id="PTHR43900">
    <property type="entry name" value="GLUTATHIONE S-TRANSFERASE RHO"/>
    <property type="match status" value="1"/>
</dbReference>
<dbReference type="AlphaFoldDB" id="A0A9X3UDD9"/>
<proteinExistence type="predicted"/>
<dbReference type="GO" id="GO:0004364">
    <property type="term" value="F:glutathione transferase activity"/>
    <property type="evidence" value="ECO:0007669"/>
    <property type="project" value="UniProtKB-EC"/>
</dbReference>
<sequence>MTDPVRLHGYRYSVYNRIARLALHCKGVRYETAEVNPFAELSADYLRLHPFGLVPVLSHGTFSLFETGAITRYVDRAFDGPSLHPETPVGLARMDQLIAVIDHYGYWPMVRQVFAQSVFQPLDGQAPDTDEIASGLEKSSKVLAFLDGVADEGQILNGSAITLADCHLAPMMDYFVRAEEGKTALRAYHALSRWWDQVSELEMLKVTDPLPTRDN</sequence>
<dbReference type="SFLD" id="SFLDS00019">
    <property type="entry name" value="Glutathione_Transferase_(cytos"/>
    <property type="match status" value="1"/>
</dbReference>
<evidence type="ECO:0000313" key="6">
    <source>
        <dbReference type="Proteomes" id="UP001151234"/>
    </source>
</evidence>
<dbReference type="InterPro" id="IPR010987">
    <property type="entry name" value="Glutathione-S-Trfase_C-like"/>
</dbReference>
<dbReference type="PROSITE" id="PS50404">
    <property type="entry name" value="GST_NTER"/>
    <property type="match status" value="1"/>
</dbReference>
<protein>
    <recommendedName>
        <fullName evidence="1">glutathione transferase</fullName>
        <ecNumber evidence="1">2.5.1.18</ecNumber>
    </recommendedName>
</protein>
<dbReference type="PANTHER" id="PTHR43900:SF3">
    <property type="entry name" value="GLUTATHIONE S-TRANSFERASE RHO"/>
    <property type="match status" value="1"/>
</dbReference>
<keyword evidence="6" id="KW-1185">Reference proteome</keyword>
<dbReference type="CDD" id="cd00299">
    <property type="entry name" value="GST_C_family"/>
    <property type="match status" value="1"/>
</dbReference>
<organism evidence="5 6">
    <name type="scientific">Hoeflea prorocentri</name>
    <dbReference type="NCBI Taxonomy" id="1922333"/>
    <lineage>
        <taxon>Bacteria</taxon>
        <taxon>Pseudomonadati</taxon>
        <taxon>Pseudomonadota</taxon>
        <taxon>Alphaproteobacteria</taxon>
        <taxon>Hyphomicrobiales</taxon>
        <taxon>Rhizobiaceae</taxon>
        <taxon>Hoeflea</taxon>
    </lineage>
</organism>
<dbReference type="RefSeq" id="WP_267988510.1">
    <property type="nucleotide sequence ID" value="NZ_JAPJZI010000001.1"/>
</dbReference>
<name>A0A9X3UDD9_9HYPH</name>